<dbReference type="AlphaFoldDB" id="A0A0L0SZ44"/>
<proteinExistence type="predicted"/>
<accession>A0A0L0SZ44</accession>
<dbReference type="PROSITE" id="PS00518">
    <property type="entry name" value="ZF_RING_1"/>
    <property type="match status" value="1"/>
</dbReference>
<feature type="domain" description="RING-type" evidence="6">
    <location>
        <begin position="361"/>
        <end position="397"/>
    </location>
</feature>
<dbReference type="SUPFAM" id="SSF57850">
    <property type="entry name" value="RING/U-box"/>
    <property type="match status" value="1"/>
</dbReference>
<evidence type="ECO:0000256" key="4">
    <source>
        <dbReference type="PROSITE-ProRule" id="PRU00175"/>
    </source>
</evidence>
<dbReference type="InterPro" id="IPR017907">
    <property type="entry name" value="Znf_RING_CS"/>
</dbReference>
<gene>
    <name evidence="7" type="ORF">AMAG_12551</name>
</gene>
<evidence type="ECO:0000256" key="2">
    <source>
        <dbReference type="ARBA" id="ARBA00022771"/>
    </source>
</evidence>
<feature type="compositionally biased region" description="Low complexity" evidence="5">
    <location>
        <begin position="437"/>
        <end position="459"/>
    </location>
</feature>
<evidence type="ECO:0000313" key="7">
    <source>
        <dbReference type="EMBL" id="KNE67833.1"/>
    </source>
</evidence>
<sequence>MKRFFAPNSRRPLTSSPAFPRGSVQQDADYDPRPASVMAPAGNSLARFSTVSSTATSLLTPAPTLRPYGTWSGLDHPNLRGVTSLDGAACFPAIGKSKRTPPRAPAKEQPVWATHAPLRALAAPAAYLMPLFVAASQGPAAGTRSAVMVLADALGTELAHLHTAISRHLDRNVRMPLDTCMRQLNEVAANHNVRVMYALRKFADRYERDVLPQLVKHVAPTRGVPATVESLVRTDGRVAELLAKSHRGSVLDLADTAIHRVVRKRGVAKTLFAPLTNLSQALHELATCASFIDHTVANMLPLVHGIATALASGEWTENCARDAASSALTRFAEWRQTIVSILDEIKTGLATLYLPANEFQCPICLEIMAEAAILSCKHRFCPPCLDEYRRQTNGTTPGTVFVTFTNDEINSVVVSQTLLDDEIHGLLGHEETAPIESTPTRSSSSSSSSPTVVSDSAPSTPIPPLTPPANTNSTAPHPPLIGRRGTFTMQYESPFLPANADANRPLMVRLPCPMCRRVTVTARGRPLPTDPAWTEHVAQHFPREVATHKRAAALTDAKQKVTTAAKAVQQAVKSTRLLGRPVGVAAWARSNRGPQAPRAVGAWA</sequence>
<dbReference type="Proteomes" id="UP000054350">
    <property type="component" value="Unassembled WGS sequence"/>
</dbReference>
<evidence type="ECO:0000313" key="8">
    <source>
        <dbReference type="Proteomes" id="UP000054350"/>
    </source>
</evidence>
<evidence type="ECO:0000256" key="5">
    <source>
        <dbReference type="SAM" id="MobiDB-lite"/>
    </source>
</evidence>
<keyword evidence="2 4" id="KW-0863">Zinc-finger</keyword>
<evidence type="ECO:0000256" key="3">
    <source>
        <dbReference type="ARBA" id="ARBA00022833"/>
    </source>
</evidence>
<feature type="region of interest" description="Disordered" evidence="5">
    <location>
        <begin position="431"/>
        <end position="484"/>
    </location>
</feature>
<evidence type="ECO:0000256" key="1">
    <source>
        <dbReference type="ARBA" id="ARBA00022723"/>
    </source>
</evidence>
<dbReference type="InterPro" id="IPR001841">
    <property type="entry name" value="Znf_RING"/>
</dbReference>
<keyword evidence="3" id="KW-0862">Zinc</keyword>
<dbReference type="VEuPathDB" id="FungiDB:AMAG_12551"/>
<dbReference type="CDD" id="cd16449">
    <property type="entry name" value="RING-HC"/>
    <property type="match status" value="1"/>
</dbReference>
<dbReference type="PROSITE" id="PS50089">
    <property type="entry name" value="ZF_RING_2"/>
    <property type="match status" value="1"/>
</dbReference>
<protein>
    <recommendedName>
        <fullName evidence="6">RING-type domain-containing protein</fullName>
    </recommendedName>
</protein>
<dbReference type="EMBL" id="GG745354">
    <property type="protein sequence ID" value="KNE67833.1"/>
    <property type="molecule type" value="Genomic_DNA"/>
</dbReference>
<dbReference type="OrthoDB" id="5588846at2759"/>
<keyword evidence="1" id="KW-0479">Metal-binding</keyword>
<feature type="region of interest" description="Disordered" evidence="5">
    <location>
        <begin position="1"/>
        <end position="36"/>
    </location>
</feature>
<name>A0A0L0SZ44_ALLM3</name>
<dbReference type="GO" id="GO:0008270">
    <property type="term" value="F:zinc ion binding"/>
    <property type="evidence" value="ECO:0007669"/>
    <property type="project" value="UniProtKB-KW"/>
</dbReference>
<dbReference type="InterPro" id="IPR013083">
    <property type="entry name" value="Znf_RING/FYVE/PHD"/>
</dbReference>
<dbReference type="Gene3D" id="3.30.40.10">
    <property type="entry name" value="Zinc/RING finger domain, C3HC4 (zinc finger)"/>
    <property type="match status" value="1"/>
</dbReference>
<dbReference type="InterPro" id="IPR018957">
    <property type="entry name" value="Znf_C3HC4_RING-type"/>
</dbReference>
<organism evidence="7 8">
    <name type="scientific">Allomyces macrogynus (strain ATCC 38327)</name>
    <name type="common">Allomyces javanicus var. macrogynus</name>
    <dbReference type="NCBI Taxonomy" id="578462"/>
    <lineage>
        <taxon>Eukaryota</taxon>
        <taxon>Fungi</taxon>
        <taxon>Fungi incertae sedis</taxon>
        <taxon>Blastocladiomycota</taxon>
        <taxon>Blastocladiomycetes</taxon>
        <taxon>Blastocladiales</taxon>
        <taxon>Blastocladiaceae</taxon>
        <taxon>Allomyces</taxon>
    </lineage>
</organism>
<dbReference type="SMART" id="SM00184">
    <property type="entry name" value="RING"/>
    <property type="match status" value="1"/>
</dbReference>
<reference evidence="7 8" key="1">
    <citation type="submission" date="2009-11" db="EMBL/GenBank/DDBJ databases">
        <title>Annotation of Allomyces macrogynus ATCC 38327.</title>
        <authorList>
            <consortium name="The Broad Institute Genome Sequencing Platform"/>
            <person name="Russ C."/>
            <person name="Cuomo C."/>
            <person name="Burger G."/>
            <person name="Gray M.W."/>
            <person name="Holland P.W.H."/>
            <person name="King N."/>
            <person name="Lang F.B.F."/>
            <person name="Roger A.J."/>
            <person name="Ruiz-Trillo I."/>
            <person name="Young S.K."/>
            <person name="Zeng Q."/>
            <person name="Gargeya S."/>
            <person name="Fitzgerald M."/>
            <person name="Haas B."/>
            <person name="Abouelleil A."/>
            <person name="Alvarado L."/>
            <person name="Arachchi H.M."/>
            <person name="Berlin A."/>
            <person name="Chapman S.B."/>
            <person name="Gearin G."/>
            <person name="Goldberg J."/>
            <person name="Griggs A."/>
            <person name="Gujja S."/>
            <person name="Hansen M."/>
            <person name="Heiman D."/>
            <person name="Howarth C."/>
            <person name="Larimer J."/>
            <person name="Lui A."/>
            <person name="MacDonald P.J.P."/>
            <person name="McCowen C."/>
            <person name="Montmayeur A."/>
            <person name="Murphy C."/>
            <person name="Neiman D."/>
            <person name="Pearson M."/>
            <person name="Priest M."/>
            <person name="Roberts A."/>
            <person name="Saif S."/>
            <person name="Shea T."/>
            <person name="Sisk P."/>
            <person name="Stolte C."/>
            <person name="Sykes S."/>
            <person name="Wortman J."/>
            <person name="Nusbaum C."/>
            <person name="Birren B."/>
        </authorList>
    </citation>
    <scope>NUCLEOTIDE SEQUENCE [LARGE SCALE GENOMIC DNA]</scope>
    <source>
        <strain evidence="7 8">ATCC 38327</strain>
    </source>
</reference>
<reference evidence="8" key="2">
    <citation type="submission" date="2009-11" db="EMBL/GenBank/DDBJ databases">
        <title>The Genome Sequence of Allomyces macrogynus strain ATCC 38327.</title>
        <authorList>
            <consortium name="The Broad Institute Genome Sequencing Platform"/>
            <person name="Russ C."/>
            <person name="Cuomo C."/>
            <person name="Shea T."/>
            <person name="Young S.K."/>
            <person name="Zeng Q."/>
            <person name="Koehrsen M."/>
            <person name="Haas B."/>
            <person name="Borodovsky M."/>
            <person name="Guigo R."/>
            <person name="Alvarado L."/>
            <person name="Berlin A."/>
            <person name="Borenstein D."/>
            <person name="Chen Z."/>
            <person name="Engels R."/>
            <person name="Freedman E."/>
            <person name="Gellesch M."/>
            <person name="Goldberg J."/>
            <person name="Griggs A."/>
            <person name="Gujja S."/>
            <person name="Heiman D."/>
            <person name="Hepburn T."/>
            <person name="Howarth C."/>
            <person name="Jen D."/>
            <person name="Larson L."/>
            <person name="Lewis B."/>
            <person name="Mehta T."/>
            <person name="Park D."/>
            <person name="Pearson M."/>
            <person name="Roberts A."/>
            <person name="Saif S."/>
            <person name="Shenoy N."/>
            <person name="Sisk P."/>
            <person name="Stolte C."/>
            <person name="Sykes S."/>
            <person name="Walk T."/>
            <person name="White J."/>
            <person name="Yandava C."/>
            <person name="Burger G."/>
            <person name="Gray M.W."/>
            <person name="Holland P.W.H."/>
            <person name="King N."/>
            <person name="Lang F.B.F."/>
            <person name="Roger A.J."/>
            <person name="Ruiz-Trillo I."/>
            <person name="Lander E."/>
            <person name="Nusbaum C."/>
        </authorList>
    </citation>
    <scope>NUCLEOTIDE SEQUENCE [LARGE SCALE GENOMIC DNA]</scope>
    <source>
        <strain evidence="8">ATCC 38327</strain>
    </source>
</reference>
<evidence type="ECO:0000259" key="6">
    <source>
        <dbReference type="PROSITE" id="PS50089"/>
    </source>
</evidence>
<dbReference type="Pfam" id="PF00097">
    <property type="entry name" value="zf-C3HC4"/>
    <property type="match status" value="1"/>
</dbReference>
<keyword evidence="8" id="KW-1185">Reference proteome</keyword>